<accession>A0A383DVL8</accession>
<dbReference type="AlphaFoldDB" id="A0A383DVL8"/>
<organism evidence="1">
    <name type="scientific">marine metagenome</name>
    <dbReference type="NCBI Taxonomy" id="408172"/>
    <lineage>
        <taxon>unclassified sequences</taxon>
        <taxon>metagenomes</taxon>
        <taxon>ecological metagenomes</taxon>
    </lineage>
</organism>
<reference evidence="1" key="1">
    <citation type="submission" date="2018-05" db="EMBL/GenBank/DDBJ databases">
        <authorList>
            <person name="Lanie J.A."/>
            <person name="Ng W.-L."/>
            <person name="Kazmierczak K.M."/>
            <person name="Andrzejewski T.M."/>
            <person name="Davidsen T.M."/>
            <person name="Wayne K.J."/>
            <person name="Tettelin H."/>
            <person name="Glass J.I."/>
            <person name="Rusch D."/>
            <person name="Podicherti R."/>
            <person name="Tsui H.-C.T."/>
            <person name="Winkler M.E."/>
        </authorList>
    </citation>
    <scope>NUCLEOTIDE SEQUENCE</scope>
</reference>
<name>A0A383DVL8_9ZZZZ</name>
<protein>
    <submittedName>
        <fullName evidence="1">Uncharacterized protein</fullName>
    </submittedName>
</protein>
<gene>
    <name evidence="1" type="ORF">METZ01_LOCUS501385</name>
</gene>
<evidence type="ECO:0000313" key="1">
    <source>
        <dbReference type="EMBL" id="SVE48531.1"/>
    </source>
</evidence>
<feature type="non-terminal residue" evidence="1">
    <location>
        <position position="1"/>
    </location>
</feature>
<proteinExistence type="predicted"/>
<dbReference type="EMBL" id="UINC01220559">
    <property type="protein sequence ID" value="SVE48531.1"/>
    <property type="molecule type" value="Genomic_DNA"/>
</dbReference>
<sequence>VVSHTERSCNDIGASWQLPDWAADCENCGEIEFECLVPMEGQDCFHEYDDPCAQFYGGSNEHTEWDEATHTCTKSFSFTDAGEWGLGVDCLELNWSEQPEPDCTEDPLQSEETCYCFDCQWNYDTGSCAEWTEEGMGRTTDQAKMHNFQEMIYELSGSSGNGECIEYQIMDGGVIHLLKTDPEYGYCQIIMLTPATGSDS</sequence>